<keyword evidence="2" id="KW-1185">Reference proteome</keyword>
<evidence type="ECO:0000313" key="2">
    <source>
        <dbReference type="Proteomes" id="UP001552299"/>
    </source>
</evidence>
<evidence type="ECO:0000313" key="1">
    <source>
        <dbReference type="EMBL" id="KAL0911949.1"/>
    </source>
</evidence>
<organism evidence="1 2">
    <name type="scientific">Dendrobium thyrsiflorum</name>
    <name type="common">Pinecone-like raceme dendrobium</name>
    <name type="synonym">Orchid</name>
    <dbReference type="NCBI Taxonomy" id="117978"/>
    <lineage>
        <taxon>Eukaryota</taxon>
        <taxon>Viridiplantae</taxon>
        <taxon>Streptophyta</taxon>
        <taxon>Embryophyta</taxon>
        <taxon>Tracheophyta</taxon>
        <taxon>Spermatophyta</taxon>
        <taxon>Magnoliopsida</taxon>
        <taxon>Liliopsida</taxon>
        <taxon>Asparagales</taxon>
        <taxon>Orchidaceae</taxon>
        <taxon>Epidendroideae</taxon>
        <taxon>Malaxideae</taxon>
        <taxon>Dendrobiinae</taxon>
        <taxon>Dendrobium</taxon>
    </lineage>
</organism>
<accession>A0ABD0UH82</accession>
<dbReference type="AlphaFoldDB" id="A0ABD0UH82"/>
<dbReference type="EMBL" id="JANQDX010000014">
    <property type="protein sequence ID" value="KAL0911949.1"/>
    <property type="molecule type" value="Genomic_DNA"/>
</dbReference>
<protein>
    <submittedName>
        <fullName evidence="1">Uncharacterized protein</fullName>
    </submittedName>
</protein>
<proteinExistence type="predicted"/>
<name>A0ABD0UH82_DENTH</name>
<sequence length="197" mass="22873">MAPYYRPVTSRCYVSTFRAICDSFIEVISAEVENSLRTVNIHQFLFFPAFQQNMPLMYELLKCWDSTEEGFKIKDHLLKFTTDEVAILTDLTIDQILFNAGFRYGDFLNYLSLKCFLQVWFLEHINVNTPRNPDSRPRFLRWEGNTNIFYSSEKAAHLLATLKEKQILYVLDGVSAEEADLVHADLTSFQPPPSPLK</sequence>
<dbReference type="Proteomes" id="UP001552299">
    <property type="component" value="Unassembled WGS sequence"/>
</dbReference>
<reference evidence="1 2" key="1">
    <citation type="journal article" date="2024" name="Plant Biotechnol. J.">
        <title>Dendrobium thyrsiflorum genome and its molecular insights into genes involved in important horticultural traits.</title>
        <authorList>
            <person name="Chen B."/>
            <person name="Wang J.Y."/>
            <person name="Zheng P.J."/>
            <person name="Li K.L."/>
            <person name="Liang Y.M."/>
            <person name="Chen X.F."/>
            <person name="Zhang C."/>
            <person name="Zhao X."/>
            <person name="He X."/>
            <person name="Zhang G.Q."/>
            <person name="Liu Z.J."/>
            <person name="Xu Q."/>
        </authorList>
    </citation>
    <scope>NUCLEOTIDE SEQUENCE [LARGE SCALE GENOMIC DNA]</scope>
    <source>
        <strain evidence="1">GZMU011</strain>
    </source>
</reference>
<gene>
    <name evidence="1" type="ORF">M5K25_017888</name>
</gene>
<comment type="caution">
    <text evidence="1">The sequence shown here is derived from an EMBL/GenBank/DDBJ whole genome shotgun (WGS) entry which is preliminary data.</text>
</comment>